<dbReference type="OrthoDB" id="55281at2759"/>
<evidence type="ECO:0000256" key="1">
    <source>
        <dbReference type="SAM" id="MobiDB-lite"/>
    </source>
</evidence>
<feature type="compositionally biased region" description="Basic and acidic residues" evidence="1">
    <location>
        <begin position="79"/>
        <end position="88"/>
    </location>
</feature>
<proteinExistence type="predicted"/>
<evidence type="ECO:0000313" key="3">
    <source>
        <dbReference type="Proteomes" id="UP000693970"/>
    </source>
</evidence>
<comment type="caution">
    <text evidence="2">The sequence shown here is derived from an EMBL/GenBank/DDBJ whole genome shotgun (WGS) entry which is preliminary data.</text>
</comment>
<sequence length="177" mass="19026">MTGIQLIVPLEDETETGKSGGSSSSQRMDQGAGALVADAPTANGKSGDCTHGKTSSSTVLSEELREQFEAMKAVWRQSKRSDSGEDGTRSGNNALTEELKRKERETAVETALAVDEEISRWENGIAELEVMLAAEEDNSFDGDGQDSEGETTDSLQQGAQVPNEDDYDEENECSDEP</sequence>
<organism evidence="2 3">
    <name type="scientific">Nitzschia inconspicua</name>
    <dbReference type="NCBI Taxonomy" id="303405"/>
    <lineage>
        <taxon>Eukaryota</taxon>
        <taxon>Sar</taxon>
        <taxon>Stramenopiles</taxon>
        <taxon>Ochrophyta</taxon>
        <taxon>Bacillariophyta</taxon>
        <taxon>Bacillariophyceae</taxon>
        <taxon>Bacillariophycidae</taxon>
        <taxon>Bacillariales</taxon>
        <taxon>Bacillariaceae</taxon>
        <taxon>Nitzschia</taxon>
    </lineage>
</organism>
<reference evidence="2" key="2">
    <citation type="submission" date="2021-04" db="EMBL/GenBank/DDBJ databases">
        <authorList>
            <person name="Podell S."/>
        </authorList>
    </citation>
    <scope>NUCLEOTIDE SEQUENCE</scope>
    <source>
        <strain evidence="2">Hildebrandi</strain>
    </source>
</reference>
<feature type="compositionally biased region" description="Acidic residues" evidence="1">
    <location>
        <begin position="134"/>
        <end position="151"/>
    </location>
</feature>
<reference evidence="2" key="1">
    <citation type="journal article" date="2021" name="Sci. Rep.">
        <title>Diploid genomic architecture of Nitzschia inconspicua, an elite biomass production diatom.</title>
        <authorList>
            <person name="Oliver A."/>
            <person name="Podell S."/>
            <person name="Pinowska A."/>
            <person name="Traller J.C."/>
            <person name="Smith S.R."/>
            <person name="McClure R."/>
            <person name="Beliaev A."/>
            <person name="Bohutskyi P."/>
            <person name="Hill E.A."/>
            <person name="Rabines A."/>
            <person name="Zheng H."/>
            <person name="Allen L.Z."/>
            <person name="Kuo A."/>
            <person name="Grigoriev I.V."/>
            <person name="Allen A.E."/>
            <person name="Hazlebeck D."/>
            <person name="Allen E.E."/>
        </authorList>
    </citation>
    <scope>NUCLEOTIDE SEQUENCE</scope>
    <source>
        <strain evidence="2">Hildebrandi</strain>
    </source>
</reference>
<protein>
    <submittedName>
        <fullName evidence="2">Uncharacterized protein</fullName>
    </submittedName>
</protein>
<dbReference type="Proteomes" id="UP000693970">
    <property type="component" value="Unassembled WGS sequence"/>
</dbReference>
<feature type="compositionally biased region" description="Acidic residues" evidence="1">
    <location>
        <begin position="163"/>
        <end position="177"/>
    </location>
</feature>
<dbReference type="AlphaFoldDB" id="A0A9K3PQ05"/>
<keyword evidence="3" id="KW-1185">Reference proteome</keyword>
<feature type="compositionally biased region" description="Basic and acidic residues" evidence="1">
    <location>
        <begin position="97"/>
        <end position="106"/>
    </location>
</feature>
<gene>
    <name evidence="2" type="ORF">IV203_004297</name>
</gene>
<accession>A0A9K3PQ05</accession>
<name>A0A9K3PQ05_9STRA</name>
<dbReference type="EMBL" id="JAGRRH010000016">
    <property type="protein sequence ID" value="KAG7354941.1"/>
    <property type="molecule type" value="Genomic_DNA"/>
</dbReference>
<evidence type="ECO:0000313" key="2">
    <source>
        <dbReference type="EMBL" id="KAG7354941.1"/>
    </source>
</evidence>
<feature type="region of interest" description="Disordered" evidence="1">
    <location>
        <begin position="1"/>
        <end position="106"/>
    </location>
</feature>
<feature type="region of interest" description="Disordered" evidence="1">
    <location>
        <begin position="130"/>
        <end position="177"/>
    </location>
</feature>